<name>A0ABX1TE13_9PROT</name>
<dbReference type="InterPro" id="IPR014262">
    <property type="entry name" value="HAF_rpt"/>
</dbReference>
<reference evidence="2" key="1">
    <citation type="submission" date="2019-03" db="EMBL/GenBank/DDBJ databases">
        <title>Metabolic reconstructions from genomes of highly enriched 'Candidatus Accumulibacter' and 'Candidatus Competibacter' bioreactor populations.</title>
        <authorList>
            <person name="Annavajhala M.K."/>
            <person name="Welles L."/>
            <person name="Abbas B."/>
            <person name="Sorokin D."/>
            <person name="Park H."/>
            <person name="Van Loosdrecht M."/>
            <person name="Chandran K."/>
        </authorList>
    </citation>
    <scope>NUCLEOTIDE SEQUENCE</scope>
    <source>
        <strain evidence="2">SBR_L</strain>
    </source>
</reference>
<dbReference type="Proteomes" id="UP000886469">
    <property type="component" value="Unassembled WGS sequence"/>
</dbReference>
<evidence type="ECO:0000256" key="1">
    <source>
        <dbReference type="SAM" id="SignalP"/>
    </source>
</evidence>
<gene>
    <name evidence="2" type="ORF">E4Q08_23265</name>
</gene>
<keyword evidence="1" id="KW-0732">Signal</keyword>
<feature type="chain" id="PRO_5046128906" description="Extracellular repeat, HAF family" evidence="1">
    <location>
        <begin position="26"/>
        <end position="189"/>
    </location>
</feature>
<comment type="caution">
    <text evidence="2">The sequence shown here is derived from an EMBL/GenBank/DDBJ whole genome shotgun (WGS) entry which is preliminary data.</text>
</comment>
<dbReference type="RefSeq" id="WP_169072169.1">
    <property type="nucleotide sequence ID" value="NZ_SPMX01000110.1"/>
</dbReference>
<evidence type="ECO:0008006" key="4">
    <source>
        <dbReference type="Google" id="ProtNLM"/>
    </source>
</evidence>
<dbReference type="EMBL" id="SPMX01000110">
    <property type="protein sequence ID" value="NMQ07943.1"/>
    <property type="molecule type" value="Genomic_DNA"/>
</dbReference>
<dbReference type="NCBIfam" id="TIGR02913">
    <property type="entry name" value="HAF_rpt"/>
    <property type="match status" value="1"/>
</dbReference>
<accession>A0ABX1TE13</accession>
<sequence>MKSSVRTVCAIAFTGVTLSATQVSAQPYTFTLLGTLGGTHSDAYVINNTGVIAGSASIIGNTATHATVWHGTTSTDLGTLGGTNSYAIAINDAGIVAGESYTTGNATFHAAMWNGATVTDLGTLGGNTKLRPIYQQRWRRGRVFPSCPRWRSVSCNHLAWCHADRPGNAGRDEQLRNGHQRCRRGGRVF</sequence>
<organism evidence="2 3">
    <name type="scientific">Candidatus Accumulibacter contiguus</name>
    <dbReference type="NCBI Taxonomy" id="2954381"/>
    <lineage>
        <taxon>Bacteria</taxon>
        <taxon>Pseudomonadati</taxon>
        <taxon>Pseudomonadota</taxon>
        <taxon>Betaproteobacteria</taxon>
        <taxon>Candidatus Accumulibacter</taxon>
    </lineage>
</organism>
<keyword evidence="3" id="KW-1185">Reference proteome</keyword>
<protein>
    <recommendedName>
        <fullName evidence="4">Extracellular repeat, HAF family</fullName>
    </recommendedName>
</protein>
<evidence type="ECO:0000313" key="2">
    <source>
        <dbReference type="EMBL" id="NMQ07943.1"/>
    </source>
</evidence>
<evidence type="ECO:0000313" key="3">
    <source>
        <dbReference type="Proteomes" id="UP000886469"/>
    </source>
</evidence>
<feature type="signal peptide" evidence="1">
    <location>
        <begin position="1"/>
        <end position="25"/>
    </location>
</feature>
<proteinExistence type="predicted"/>